<feature type="region of interest" description="Disordered" evidence="1">
    <location>
        <begin position="321"/>
        <end position="345"/>
    </location>
</feature>
<evidence type="ECO:0000259" key="2">
    <source>
        <dbReference type="Pfam" id="PF21884"/>
    </source>
</evidence>
<dbReference type="InterPro" id="IPR054076">
    <property type="entry name" value="ZUO1-like_ZHD"/>
</dbReference>
<dbReference type="AlphaFoldDB" id="A0A812UJW8"/>
<dbReference type="PANTHER" id="PTHR44029:SF1">
    <property type="entry name" value="DNAJ HOMOLOG SUBFAMILY C MEMBER 21"/>
    <property type="match status" value="1"/>
</dbReference>
<dbReference type="Pfam" id="PF21884">
    <property type="entry name" value="ZUO1-like_ZHD"/>
    <property type="match status" value="1"/>
</dbReference>
<dbReference type="GO" id="GO:0005737">
    <property type="term" value="C:cytoplasm"/>
    <property type="evidence" value="ECO:0007669"/>
    <property type="project" value="TreeGrafter"/>
</dbReference>
<keyword evidence="4" id="KW-1185">Reference proteome</keyword>
<reference evidence="3" key="1">
    <citation type="submission" date="2021-02" db="EMBL/GenBank/DDBJ databases">
        <authorList>
            <person name="Dougan E. K."/>
            <person name="Rhodes N."/>
            <person name="Thang M."/>
            <person name="Chan C."/>
        </authorList>
    </citation>
    <scope>NUCLEOTIDE SEQUENCE</scope>
</reference>
<feature type="region of interest" description="Disordered" evidence="1">
    <location>
        <begin position="18"/>
        <end position="45"/>
    </location>
</feature>
<dbReference type="Proteomes" id="UP000604046">
    <property type="component" value="Unassembled WGS sequence"/>
</dbReference>
<feature type="region of interest" description="Disordered" evidence="1">
    <location>
        <begin position="265"/>
        <end position="295"/>
    </location>
</feature>
<dbReference type="InterPro" id="IPR051964">
    <property type="entry name" value="Chaperone_stress_response"/>
</dbReference>
<feature type="region of interest" description="Disordered" evidence="1">
    <location>
        <begin position="861"/>
        <end position="894"/>
    </location>
</feature>
<feature type="region of interest" description="Disordered" evidence="1">
    <location>
        <begin position="61"/>
        <end position="88"/>
    </location>
</feature>
<name>A0A812UJW8_9DINO</name>
<feature type="domain" description="Zuotin-like zuotin homology" evidence="2">
    <location>
        <begin position="133"/>
        <end position="217"/>
    </location>
</feature>
<feature type="compositionally biased region" description="Basic and acidic residues" evidence="1">
    <location>
        <begin position="265"/>
        <end position="274"/>
    </location>
</feature>
<accession>A0A812UJW8</accession>
<feature type="compositionally biased region" description="Basic residues" evidence="1">
    <location>
        <begin position="863"/>
        <end position="873"/>
    </location>
</feature>
<evidence type="ECO:0000256" key="1">
    <source>
        <dbReference type="SAM" id="MobiDB-lite"/>
    </source>
</evidence>
<sequence>MLFNQQLPLSEIQRYKRLAASERPPELSVRQRNGKPEPTADAKRRRWLQIQAAYDTLMNPRRRGLYDRSNPGTEGPCPSLAEPEDGATGSLQERLLALKLEDESSWALVQQVFEELLVDEPGDDDGDAPTRVEFGGHAAAWEEVRKFYDFWGSWNTRRPFQEAGAFSSEEIAAAANRAARRCMEQENERRRKAQRSKFSGEVREAVAALRDRDPRVQARARACAEEARDREALREAEEDRRQAERQERRRAARELELQRWEEEAKAAKAAKETEAAEANPETLESLSAISAPPATPPYPGVPSPWICTVCEGKAFPSRQAYEDHRATKRHKRNARSTPESTCPSMDSVGVSPYMLPSTSALANLADLPGLQLPMASCAGSSHPEAEETFEDWHPGTGVSTLRKEHWSSIFGFLTSRETMLSISALLCTRALRFGVLTDAGLWQLLMQQHWIRAGAAGATARASTAAALAQYRLFSNAVAAEFSCTHFAAAAGVGLDEWSGDDAGRDFNVEPEVYPFRSMLLETPFHSITAEHGLIAVNSMTSEIRLIEATESSFRRLPALRRPRRGLAERMALCPQADSGILAVAEADGVVRLEDVTETEAVCPELARNSFPGSCQGLFWLRQTLALCSAWADGPLPFTLEPLSVDTLRDTKKAPGLDGASVLLGTPWSVAGTPVVELCTARLRWGCRRHLPLGLPVLRTPAALEQQWHNIDNGSRDWVDADGYHVAATMLTSKGLALQGLDLRRPDASHTEPLFLRDLLQMCPQPDVANVQELWPSCLSVGMLGETYAVFNDSTNGLDYLACFAGGPSMSPLVMRPSSFNITALQCASSQCASMVGVCSPSHISKGWAELRWLSRTSAQQKASRKVKPKKFFRQRDAGENDFRDRGLGRRGRR</sequence>
<gene>
    <name evidence="3" type="primary">dnajc21</name>
    <name evidence="3" type="ORF">SNAT2548_LOCUS32233</name>
</gene>
<organism evidence="3 4">
    <name type="scientific">Symbiodinium natans</name>
    <dbReference type="NCBI Taxonomy" id="878477"/>
    <lineage>
        <taxon>Eukaryota</taxon>
        <taxon>Sar</taxon>
        <taxon>Alveolata</taxon>
        <taxon>Dinophyceae</taxon>
        <taxon>Suessiales</taxon>
        <taxon>Symbiodiniaceae</taxon>
        <taxon>Symbiodinium</taxon>
    </lineage>
</organism>
<dbReference type="PANTHER" id="PTHR44029">
    <property type="entry name" value="DNAJ HOMOLOG SUBFAMILY C MEMBER 21"/>
    <property type="match status" value="1"/>
</dbReference>
<dbReference type="OrthoDB" id="423173at2759"/>
<evidence type="ECO:0000313" key="3">
    <source>
        <dbReference type="EMBL" id="CAE7567894.1"/>
    </source>
</evidence>
<dbReference type="EMBL" id="CAJNDS010002701">
    <property type="protein sequence ID" value="CAE7567894.1"/>
    <property type="molecule type" value="Genomic_DNA"/>
</dbReference>
<comment type="caution">
    <text evidence="3">The sequence shown here is derived from an EMBL/GenBank/DDBJ whole genome shotgun (WGS) entry which is preliminary data.</text>
</comment>
<feature type="compositionally biased region" description="Basic and acidic residues" evidence="1">
    <location>
        <begin position="874"/>
        <end position="888"/>
    </location>
</feature>
<proteinExistence type="predicted"/>
<protein>
    <submittedName>
        <fullName evidence="3">Dnajc21 protein</fullName>
    </submittedName>
</protein>
<feature type="compositionally biased region" description="Polar residues" evidence="1">
    <location>
        <begin position="335"/>
        <end position="344"/>
    </location>
</feature>
<evidence type="ECO:0000313" key="4">
    <source>
        <dbReference type="Proteomes" id="UP000604046"/>
    </source>
</evidence>